<evidence type="ECO:0000256" key="5">
    <source>
        <dbReference type="ARBA" id="ARBA00023015"/>
    </source>
</evidence>
<dbReference type="PROSITE" id="PS50110">
    <property type="entry name" value="RESPONSE_REGULATORY"/>
    <property type="match status" value="1"/>
</dbReference>
<dbReference type="GO" id="GO:0045893">
    <property type="term" value="P:positive regulation of DNA-templated transcription"/>
    <property type="evidence" value="ECO:0007669"/>
    <property type="project" value="UniProtKB-ARBA"/>
</dbReference>
<dbReference type="SUPFAM" id="SSF52172">
    <property type="entry name" value="CheY-like"/>
    <property type="match status" value="1"/>
</dbReference>
<dbReference type="GO" id="GO:0042802">
    <property type="term" value="F:identical protein binding"/>
    <property type="evidence" value="ECO:0007669"/>
    <property type="project" value="UniProtKB-ARBA"/>
</dbReference>
<dbReference type="SMART" id="SM00448">
    <property type="entry name" value="REC"/>
    <property type="match status" value="1"/>
</dbReference>
<dbReference type="GO" id="GO:0005829">
    <property type="term" value="C:cytosol"/>
    <property type="evidence" value="ECO:0007669"/>
    <property type="project" value="TreeGrafter"/>
</dbReference>
<keyword evidence="3 8" id="KW-0597">Phosphoprotein</keyword>
<feature type="domain" description="Response regulatory" evidence="10">
    <location>
        <begin position="3"/>
        <end position="116"/>
    </location>
</feature>
<dbReference type="Gene3D" id="1.10.10.10">
    <property type="entry name" value="Winged helix-like DNA-binding domain superfamily/Winged helix DNA-binding domain"/>
    <property type="match status" value="1"/>
</dbReference>
<dbReference type="PROSITE" id="PS51755">
    <property type="entry name" value="OMPR_PHOB"/>
    <property type="match status" value="1"/>
</dbReference>
<evidence type="ECO:0000256" key="1">
    <source>
        <dbReference type="ARBA" id="ARBA00004496"/>
    </source>
</evidence>
<dbReference type="GO" id="GO:0032993">
    <property type="term" value="C:protein-DNA complex"/>
    <property type="evidence" value="ECO:0007669"/>
    <property type="project" value="TreeGrafter"/>
</dbReference>
<feature type="modified residue" description="4-aspartylphosphate" evidence="8">
    <location>
        <position position="52"/>
    </location>
</feature>
<reference evidence="13 15" key="2">
    <citation type="submission" date="2015-05" db="EMBL/GenBank/DDBJ databases">
        <authorList>
            <person name="Goodhead I."/>
        </authorList>
    </citation>
    <scope>NUCLEOTIDE SEQUENCE [LARGE SCALE GENOMIC DNA]</scope>
    <source>
        <strain evidence="13">B4</strain>
        <strain evidence="15">morsitans</strain>
    </source>
</reference>
<sequence length="241" mass="26697">MKTLLIIDDEKHICRFLRASLESDDIKVFEAETLARGLSTAASRQPDLVILDLGLPDGDGVTFIREFRQWSDKPIIFLSARVGEDDKIEALDAGADDFLCKPFGMGELQARVRWRSLRRGENAREQVISFGDVTVNLSAHTVTRAGNVLHLTPTECRLLALLVSNPGKVLTQAHILKQVWGPTADNSQYLRIYMGHLRHKLESDPAPAAALYDRKWGGLPLRLTVGGAVAASSGYPPFYLF</sequence>
<dbReference type="FunFam" id="3.40.50.2300:FF:000021">
    <property type="entry name" value="Two-component system response regulator KdpE"/>
    <property type="match status" value="1"/>
</dbReference>
<evidence type="ECO:0000313" key="15">
    <source>
        <dbReference type="Proteomes" id="UP000245838"/>
    </source>
</evidence>
<dbReference type="InterPro" id="IPR001789">
    <property type="entry name" value="Sig_transdc_resp-reg_receiver"/>
</dbReference>
<dbReference type="PANTHER" id="PTHR48111">
    <property type="entry name" value="REGULATOR OF RPOS"/>
    <property type="match status" value="1"/>
</dbReference>
<dbReference type="Proteomes" id="UP000245838">
    <property type="component" value="Chromosome sggmmb4_Chromosome"/>
</dbReference>
<evidence type="ECO:0000313" key="12">
    <source>
        <dbReference type="EMBL" id="BAE73603.1"/>
    </source>
</evidence>
<keyword evidence="6 9" id="KW-0238">DNA-binding</keyword>
<evidence type="ECO:0000313" key="14">
    <source>
        <dbReference type="Proteomes" id="UP000001932"/>
    </source>
</evidence>
<dbReference type="InterPro" id="IPR001867">
    <property type="entry name" value="OmpR/PhoB-type_DNA-bd"/>
</dbReference>
<dbReference type="CDD" id="cd00383">
    <property type="entry name" value="trans_reg_C"/>
    <property type="match status" value="1"/>
</dbReference>
<dbReference type="Pfam" id="PF00486">
    <property type="entry name" value="Trans_reg_C"/>
    <property type="match status" value="1"/>
</dbReference>
<dbReference type="GO" id="GO:0000156">
    <property type="term" value="F:phosphorelay response regulator activity"/>
    <property type="evidence" value="ECO:0007669"/>
    <property type="project" value="TreeGrafter"/>
</dbReference>
<dbReference type="eggNOG" id="COG0745">
    <property type="taxonomic scope" value="Bacteria"/>
</dbReference>
<gene>
    <name evidence="13" type="primary">kdpE</name>
    <name evidence="12" type="ordered locus">SG0328</name>
    <name evidence="13" type="ORF">SGGMMB4_00832</name>
</gene>
<keyword evidence="2" id="KW-0963">Cytoplasm</keyword>
<keyword evidence="14" id="KW-1185">Reference proteome</keyword>
<dbReference type="InterPro" id="IPR039420">
    <property type="entry name" value="WalR-like"/>
</dbReference>
<evidence type="ECO:0000256" key="6">
    <source>
        <dbReference type="ARBA" id="ARBA00023125"/>
    </source>
</evidence>
<evidence type="ECO:0000259" key="10">
    <source>
        <dbReference type="PROSITE" id="PS50110"/>
    </source>
</evidence>
<proteinExistence type="predicted"/>
<comment type="subcellular location">
    <subcellularLocation>
        <location evidence="1">Cytoplasm</location>
    </subcellularLocation>
</comment>
<evidence type="ECO:0000256" key="2">
    <source>
        <dbReference type="ARBA" id="ARBA00022490"/>
    </source>
</evidence>
<dbReference type="PANTHER" id="PTHR48111:SF50">
    <property type="entry name" value="KDP OPERON TRANSCRIPTIONAL REGULATORY PROTEIN KDPE"/>
    <property type="match status" value="1"/>
</dbReference>
<reference evidence="12 14" key="1">
    <citation type="journal article" date="2006" name="Genome Res.">
        <title>Massive genome erosion and functional adaptations provide insights into the symbiotic lifestyle of Sodalis glossinidius in the tsetse host.</title>
        <authorList>
            <person name="Toh H."/>
            <person name="Weiss B.L."/>
            <person name="Perkin S.A.H."/>
            <person name="Yamashita A."/>
            <person name="Oshima K."/>
            <person name="Hattori M."/>
            <person name="Aksoy S."/>
        </authorList>
    </citation>
    <scope>NUCLEOTIDE SEQUENCE [LARGE SCALE GENOMIC DNA]</scope>
    <source>
        <strain evidence="14">morsitans</strain>
        <strain evidence="12">Morsitans</strain>
    </source>
</reference>
<protein>
    <submittedName>
        <fullName evidence="12 13">KDP operon transcriptional regulatory protein</fullName>
    </submittedName>
</protein>
<dbReference type="Pfam" id="PF00072">
    <property type="entry name" value="Response_reg"/>
    <property type="match status" value="1"/>
</dbReference>
<dbReference type="AlphaFoldDB" id="Q2NW72"/>
<evidence type="ECO:0000256" key="7">
    <source>
        <dbReference type="ARBA" id="ARBA00023163"/>
    </source>
</evidence>
<accession>Q2NW72</accession>
<keyword evidence="4" id="KW-0902">Two-component regulatory system</keyword>
<feature type="DNA-binding region" description="OmpR/PhoB-type" evidence="9">
    <location>
        <begin position="125"/>
        <end position="224"/>
    </location>
</feature>
<dbReference type="Gene3D" id="6.10.250.690">
    <property type="match status" value="1"/>
</dbReference>
<dbReference type="EMBL" id="LN854557">
    <property type="protein sequence ID" value="CRL43996.1"/>
    <property type="molecule type" value="Genomic_DNA"/>
</dbReference>
<keyword evidence="7" id="KW-0804">Transcription</keyword>
<dbReference type="KEGG" id="sgl:SG0328"/>
<evidence type="ECO:0000256" key="8">
    <source>
        <dbReference type="PROSITE-ProRule" id="PRU00169"/>
    </source>
</evidence>
<dbReference type="SMART" id="SM00862">
    <property type="entry name" value="Trans_reg_C"/>
    <property type="match status" value="1"/>
</dbReference>
<dbReference type="STRING" id="343509.SG0328"/>
<evidence type="ECO:0000256" key="3">
    <source>
        <dbReference type="ARBA" id="ARBA00022553"/>
    </source>
</evidence>
<dbReference type="Proteomes" id="UP000001932">
    <property type="component" value="Chromosome"/>
</dbReference>
<dbReference type="Gene3D" id="3.40.50.2300">
    <property type="match status" value="1"/>
</dbReference>
<dbReference type="GO" id="GO:0000987">
    <property type="term" value="F:cis-regulatory region sequence-specific DNA binding"/>
    <property type="evidence" value="ECO:0007669"/>
    <property type="project" value="UniProtKB-ARBA"/>
</dbReference>
<name>Q2NW72_SODGM</name>
<evidence type="ECO:0000256" key="9">
    <source>
        <dbReference type="PROSITE-ProRule" id="PRU01091"/>
    </source>
</evidence>
<dbReference type="EMBL" id="AP008232">
    <property type="protein sequence ID" value="BAE73603.1"/>
    <property type="molecule type" value="Genomic_DNA"/>
</dbReference>
<dbReference type="InterPro" id="IPR036388">
    <property type="entry name" value="WH-like_DNA-bd_sf"/>
</dbReference>
<dbReference type="HOGENOM" id="CLU_000445_30_8_6"/>
<evidence type="ECO:0000256" key="4">
    <source>
        <dbReference type="ARBA" id="ARBA00023012"/>
    </source>
</evidence>
<dbReference type="CDD" id="cd17620">
    <property type="entry name" value="REC_OmpR_KdpE-like"/>
    <property type="match status" value="1"/>
</dbReference>
<evidence type="ECO:0000313" key="13">
    <source>
        <dbReference type="EMBL" id="CRL43996.1"/>
    </source>
</evidence>
<evidence type="ECO:0000259" key="11">
    <source>
        <dbReference type="PROSITE" id="PS51755"/>
    </source>
</evidence>
<keyword evidence="5" id="KW-0805">Transcription regulation</keyword>
<organism evidence="12 14">
    <name type="scientific">Sodalis glossinidius (strain morsitans)</name>
    <dbReference type="NCBI Taxonomy" id="343509"/>
    <lineage>
        <taxon>Bacteria</taxon>
        <taxon>Pseudomonadati</taxon>
        <taxon>Pseudomonadota</taxon>
        <taxon>Gammaproteobacteria</taxon>
        <taxon>Enterobacterales</taxon>
        <taxon>Bruguierivoracaceae</taxon>
        <taxon>Sodalis</taxon>
    </lineage>
</organism>
<feature type="domain" description="OmpR/PhoB-type" evidence="11">
    <location>
        <begin position="125"/>
        <end position="224"/>
    </location>
</feature>
<dbReference type="InterPro" id="IPR011006">
    <property type="entry name" value="CheY-like_superfamily"/>
</dbReference>